<comment type="caution">
    <text evidence="4">The sequence shown here is derived from an EMBL/GenBank/DDBJ whole genome shotgun (WGS) entry which is preliminary data.</text>
</comment>
<accession>R1GY46</accession>
<keyword evidence="2" id="KW-0012">Acyltransferase</keyword>
<dbReference type="InterPro" id="IPR050832">
    <property type="entry name" value="Bact_Acetyltransf"/>
</dbReference>
<proteinExistence type="predicted"/>
<evidence type="ECO:0000313" key="5">
    <source>
        <dbReference type="Proteomes" id="UP000013526"/>
    </source>
</evidence>
<name>R1GY46_9GAMM</name>
<dbReference type="Proteomes" id="UP000013526">
    <property type="component" value="Unassembled WGS sequence"/>
</dbReference>
<dbReference type="Gene3D" id="3.40.630.30">
    <property type="match status" value="1"/>
</dbReference>
<dbReference type="SUPFAM" id="SSF55729">
    <property type="entry name" value="Acyl-CoA N-acyltransferases (Nat)"/>
    <property type="match status" value="1"/>
</dbReference>
<reference evidence="4 5" key="1">
    <citation type="journal article" date="2013" name="Genome Announc.">
        <title>Draft Genome Sequence of Aeromonas molluscorum Strain 848TT, Isolated from Bivalve Molluscs.</title>
        <authorList>
            <person name="Spataro N."/>
            <person name="Farfan M."/>
            <person name="Albarral V."/>
            <person name="Sanglas A."/>
            <person name="Loren J.G."/>
            <person name="Fuste M.C."/>
            <person name="Bosch E."/>
        </authorList>
    </citation>
    <scope>NUCLEOTIDE SEQUENCE [LARGE SCALE GENOMIC DNA]</scope>
    <source>
        <strain evidence="4 5">848</strain>
    </source>
</reference>
<dbReference type="EMBL" id="AQGQ01000247">
    <property type="protein sequence ID" value="EOD53336.1"/>
    <property type="molecule type" value="Genomic_DNA"/>
</dbReference>
<feature type="domain" description="N-acetyltransferase" evidence="3">
    <location>
        <begin position="3"/>
        <end position="162"/>
    </location>
</feature>
<keyword evidence="5" id="KW-1185">Reference proteome</keyword>
<protein>
    <submittedName>
        <fullName evidence="4">Acetyltransferase</fullName>
    </submittedName>
</protein>
<organism evidence="4 5">
    <name type="scientific">Aeromonas molluscorum 848</name>
    <dbReference type="NCBI Taxonomy" id="1268236"/>
    <lineage>
        <taxon>Bacteria</taxon>
        <taxon>Pseudomonadati</taxon>
        <taxon>Pseudomonadota</taxon>
        <taxon>Gammaproteobacteria</taxon>
        <taxon>Aeromonadales</taxon>
        <taxon>Aeromonadaceae</taxon>
        <taxon>Aeromonas</taxon>
    </lineage>
</organism>
<gene>
    <name evidence="4" type="ORF">G113_20212</name>
</gene>
<dbReference type="PROSITE" id="PS51186">
    <property type="entry name" value="GNAT"/>
    <property type="match status" value="1"/>
</dbReference>
<dbReference type="InterPro" id="IPR016181">
    <property type="entry name" value="Acyl_CoA_acyltransferase"/>
</dbReference>
<dbReference type="PANTHER" id="PTHR43877">
    <property type="entry name" value="AMINOALKYLPHOSPHONATE N-ACETYLTRANSFERASE-RELATED-RELATED"/>
    <property type="match status" value="1"/>
</dbReference>
<dbReference type="RefSeq" id="WP_005911099.1">
    <property type="nucleotide sequence ID" value="NZ_AQGQ01000247.1"/>
</dbReference>
<evidence type="ECO:0000256" key="1">
    <source>
        <dbReference type="ARBA" id="ARBA00022679"/>
    </source>
</evidence>
<sequence>MSIQIRPVSPDDWPQIMAIQAECYHQLSPEPLSVMRNKAELAPQSCWVGEVRGVVLGYLLCHPWRAHQPPPLSQPMMALAGEEEFYLHDLAVSARARGQGMGQALLDQALSHASRSGYTRLGLVAVQDAPAFWLRQGFTPAHTLKSLAEYGDGALYMERRINDGPSACAALTSIPMSSR</sequence>
<keyword evidence="1 4" id="KW-0808">Transferase</keyword>
<evidence type="ECO:0000313" key="4">
    <source>
        <dbReference type="EMBL" id="EOD53336.1"/>
    </source>
</evidence>
<dbReference type="AlphaFoldDB" id="R1GY46"/>
<dbReference type="PATRIC" id="fig|1268236.3.peg.3912"/>
<dbReference type="GO" id="GO:0016747">
    <property type="term" value="F:acyltransferase activity, transferring groups other than amino-acyl groups"/>
    <property type="evidence" value="ECO:0007669"/>
    <property type="project" value="InterPro"/>
</dbReference>
<evidence type="ECO:0000256" key="2">
    <source>
        <dbReference type="ARBA" id="ARBA00023315"/>
    </source>
</evidence>
<dbReference type="InterPro" id="IPR000182">
    <property type="entry name" value="GNAT_dom"/>
</dbReference>
<dbReference type="CDD" id="cd04301">
    <property type="entry name" value="NAT_SF"/>
    <property type="match status" value="1"/>
</dbReference>
<evidence type="ECO:0000259" key="3">
    <source>
        <dbReference type="PROSITE" id="PS51186"/>
    </source>
</evidence>
<dbReference type="Pfam" id="PF00583">
    <property type="entry name" value="Acetyltransf_1"/>
    <property type="match status" value="1"/>
</dbReference>